<dbReference type="EMBL" id="BAABLO010000011">
    <property type="protein sequence ID" value="GAA4727345.1"/>
    <property type="molecule type" value="Genomic_DNA"/>
</dbReference>
<reference evidence="3" key="1">
    <citation type="journal article" date="2019" name="Int. J. Syst. Evol. Microbiol.">
        <title>The Global Catalogue of Microorganisms (GCM) 10K type strain sequencing project: providing services to taxonomists for standard genome sequencing and annotation.</title>
        <authorList>
            <consortium name="The Broad Institute Genomics Platform"/>
            <consortium name="The Broad Institute Genome Sequencing Center for Infectious Disease"/>
            <person name="Wu L."/>
            <person name="Ma J."/>
        </authorList>
    </citation>
    <scope>NUCLEOTIDE SEQUENCE [LARGE SCALE GENOMIC DNA]</scope>
    <source>
        <strain evidence="3">JCM 18961</strain>
    </source>
</reference>
<evidence type="ECO:0000313" key="2">
    <source>
        <dbReference type="EMBL" id="GAA4727345.1"/>
    </source>
</evidence>
<protein>
    <recommendedName>
        <fullName evidence="4">SGNH hydrolase-type esterase domain-containing protein</fullName>
    </recommendedName>
</protein>
<evidence type="ECO:0000313" key="3">
    <source>
        <dbReference type="Proteomes" id="UP001500556"/>
    </source>
</evidence>
<sequence>MSTGAVPTTRETVPADAPDEVKGKAARAAGPREPCFDPTVGVALPSPTWRGEPRNRLVVIGDSLTHGFQSGAVFNTDLSYGAIIAYELGWLDAFRYPRYPGLGGLPINLELLMRDLESRVGADISLWELPLALFRARQFMDDLEDYWERGPGSVFPTVAAINHALAVYGWDLRDTLDWTAEQLEARIVTPKDDLVQQLVENNSERAALRVYPRGPDQRTLTLFQAAARLGEDRDDGTDDGIETLVVFLGANNALRTVTDLTVHWSGPGYDSLSQKGQYTIWRPEHFRAELGHVVEEVRRIRARHVIFCTVPHVTIAPIARGVGGKIAPGSRYYPYYARPWVTDAAFNASRDLHITGEEARAVDYAIDVFNEDITDVVRTERSGGAPDGTARDWYLLDIAGMLDRLAARRYINDVNARPPWWTPYPLPAALQALRPPVDSRFLTGDGHGGRGQGGLFSMDGVHPTTVAYGVIAQEMIRIMEGAGVAFRHPNGEPRTGPVQVDFGRLILRDTLVRFPPQIVDSTLQTLGWADEHLGWVLRTLRSHF</sequence>
<dbReference type="Gene3D" id="3.40.50.1110">
    <property type="entry name" value="SGNH hydrolase"/>
    <property type="match status" value="1"/>
</dbReference>
<accession>A0ABP8YFQ8</accession>
<feature type="compositionally biased region" description="Polar residues" evidence="1">
    <location>
        <begin position="1"/>
        <end position="11"/>
    </location>
</feature>
<dbReference type="SUPFAM" id="SSF52266">
    <property type="entry name" value="SGNH hydrolase"/>
    <property type="match status" value="1"/>
</dbReference>
<dbReference type="Proteomes" id="UP001500556">
    <property type="component" value="Unassembled WGS sequence"/>
</dbReference>
<organism evidence="2 3">
    <name type="scientific">Pedococcus ginsenosidimutans</name>
    <dbReference type="NCBI Taxonomy" id="490570"/>
    <lineage>
        <taxon>Bacteria</taxon>
        <taxon>Bacillati</taxon>
        <taxon>Actinomycetota</taxon>
        <taxon>Actinomycetes</taxon>
        <taxon>Micrococcales</taxon>
        <taxon>Intrasporangiaceae</taxon>
        <taxon>Pedococcus</taxon>
    </lineage>
</organism>
<name>A0ABP8YFQ8_9MICO</name>
<comment type="caution">
    <text evidence="2">The sequence shown here is derived from an EMBL/GenBank/DDBJ whole genome shotgun (WGS) entry which is preliminary data.</text>
</comment>
<keyword evidence="3" id="KW-1185">Reference proteome</keyword>
<gene>
    <name evidence="2" type="ORF">GCM10025782_27420</name>
</gene>
<evidence type="ECO:0008006" key="4">
    <source>
        <dbReference type="Google" id="ProtNLM"/>
    </source>
</evidence>
<evidence type="ECO:0000256" key="1">
    <source>
        <dbReference type="SAM" id="MobiDB-lite"/>
    </source>
</evidence>
<proteinExistence type="predicted"/>
<dbReference type="InterPro" id="IPR036514">
    <property type="entry name" value="SGNH_hydro_sf"/>
</dbReference>
<feature type="region of interest" description="Disordered" evidence="1">
    <location>
        <begin position="1"/>
        <end position="33"/>
    </location>
</feature>
<dbReference type="RefSeq" id="WP_345504109.1">
    <property type="nucleotide sequence ID" value="NZ_BAABLO010000011.1"/>
</dbReference>